<dbReference type="AlphaFoldDB" id="A0A364KWD4"/>
<evidence type="ECO:0000259" key="1">
    <source>
        <dbReference type="PROSITE" id="PS50097"/>
    </source>
</evidence>
<sequence>MADNFPGLSWAYNSREFSDLTIVFEFYTFKLHKVIIFGQSPILRALCDGKEEVKLESFTDIEYPQAYEAMFHFMYGLEYDDSSFDNLIIFYFEMYRVARYYEYRRLQLFAFEKFKEYTTKSWNAGEFMDVLIKGVNLNDEDLQDVLKKACHEHFDELYIDSNFQDIIQERKGLAFELVKCFSQSLKKYRCPRCKKLWSLDSTILPSPSYCPNCGLFRAFWDHLYGF</sequence>
<dbReference type="STRING" id="1196081.A0A364KWD4"/>
<dbReference type="Proteomes" id="UP000249363">
    <property type="component" value="Unassembled WGS sequence"/>
</dbReference>
<dbReference type="EMBL" id="MIKG01000006">
    <property type="protein sequence ID" value="RAO67811.1"/>
    <property type="molecule type" value="Genomic_DNA"/>
</dbReference>
<protein>
    <recommendedName>
        <fullName evidence="1">BTB domain-containing protein</fullName>
    </recommendedName>
</protein>
<dbReference type="RefSeq" id="XP_040732327.1">
    <property type="nucleotide sequence ID" value="XM_040876122.1"/>
</dbReference>
<dbReference type="SUPFAM" id="SSF54695">
    <property type="entry name" value="POZ domain"/>
    <property type="match status" value="1"/>
</dbReference>
<evidence type="ECO:0000313" key="2">
    <source>
        <dbReference type="EMBL" id="RAO67811.1"/>
    </source>
</evidence>
<dbReference type="Gene3D" id="3.30.710.10">
    <property type="entry name" value="Potassium Channel Kv1.1, Chain A"/>
    <property type="match status" value="1"/>
</dbReference>
<dbReference type="OrthoDB" id="4227187at2759"/>
<dbReference type="GeneID" id="63793039"/>
<feature type="domain" description="BTB" evidence="1">
    <location>
        <begin position="18"/>
        <end position="83"/>
    </location>
</feature>
<accession>A0A364KWD4</accession>
<name>A0A364KWD4_TALAM</name>
<organism evidence="2 3">
    <name type="scientific">Talaromyces amestolkiae</name>
    <dbReference type="NCBI Taxonomy" id="1196081"/>
    <lineage>
        <taxon>Eukaryota</taxon>
        <taxon>Fungi</taxon>
        <taxon>Dikarya</taxon>
        <taxon>Ascomycota</taxon>
        <taxon>Pezizomycotina</taxon>
        <taxon>Eurotiomycetes</taxon>
        <taxon>Eurotiomycetidae</taxon>
        <taxon>Eurotiales</taxon>
        <taxon>Trichocomaceae</taxon>
        <taxon>Talaromyces</taxon>
        <taxon>Talaromyces sect. Talaromyces</taxon>
    </lineage>
</organism>
<keyword evidence="3" id="KW-1185">Reference proteome</keyword>
<evidence type="ECO:0000313" key="3">
    <source>
        <dbReference type="Proteomes" id="UP000249363"/>
    </source>
</evidence>
<dbReference type="InterPro" id="IPR000210">
    <property type="entry name" value="BTB/POZ_dom"/>
</dbReference>
<proteinExistence type="predicted"/>
<dbReference type="PROSITE" id="PS50097">
    <property type="entry name" value="BTB"/>
    <property type="match status" value="1"/>
</dbReference>
<reference evidence="2 3" key="1">
    <citation type="journal article" date="2017" name="Biotechnol. Biofuels">
        <title>Differential beta-glucosidase expression as a function of carbon source availability in Talaromyces amestolkiae: a genomic and proteomic approach.</title>
        <authorList>
            <person name="de Eugenio L.I."/>
            <person name="Mendez-Liter J.A."/>
            <person name="Nieto-Dominguez M."/>
            <person name="Alonso L."/>
            <person name="Gil-Munoz J."/>
            <person name="Barriuso J."/>
            <person name="Prieto A."/>
            <person name="Martinez M.J."/>
        </authorList>
    </citation>
    <scope>NUCLEOTIDE SEQUENCE [LARGE SCALE GENOMIC DNA]</scope>
    <source>
        <strain evidence="2 3">CIB</strain>
    </source>
</reference>
<dbReference type="CDD" id="cd18186">
    <property type="entry name" value="BTB_POZ_ZBTB_KLHL-like"/>
    <property type="match status" value="1"/>
</dbReference>
<gene>
    <name evidence="2" type="ORF">BHQ10_003823</name>
</gene>
<dbReference type="InterPro" id="IPR011333">
    <property type="entry name" value="SKP1/BTB/POZ_sf"/>
</dbReference>
<comment type="caution">
    <text evidence="2">The sequence shown here is derived from an EMBL/GenBank/DDBJ whole genome shotgun (WGS) entry which is preliminary data.</text>
</comment>
<dbReference type="Pfam" id="PF00651">
    <property type="entry name" value="BTB"/>
    <property type="match status" value="1"/>
</dbReference>